<dbReference type="GO" id="GO:0004356">
    <property type="term" value="F:glutamine synthetase activity"/>
    <property type="evidence" value="ECO:0007669"/>
    <property type="project" value="InterPro"/>
</dbReference>
<dbReference type="Gene3D" id="3.10.20.70">
    <property type="entry name" value="Glutamine synthetase, N-terminal domain"/>
    <property type="match status" value="1"/>
</dbReference>
<accession>A0A2N5M4U2</accession>
<keyword evidence="3" id="KW-0547">Nucleotide-binding</keyword>
<dbReference type="SUPFAM" id="SSF55931">
    <property type="entry name" value="Glutamine synthetase/guanido kinase"/>
    <property type="match status" value="1"/>
</dbReference>
<comment type="similarity">
    <text evidence="1 5 6">Belongs to the glutamine synthetase family.</text>
</comment>
<dbReference type="InterPro" id="IPR036651">
    <property type="entry name" value="Gln_synt_N_sf"/>
</dbReference>
<dbReference type="InterPro" id="IPR008146">
    <property type="entry name" value="Gln_synth_cat_dom"/>
</dbReference>
<dbReference type="Pfam" id="PF00120">
    <property type="entry name" value="Gln-synt_C"/>
    <property type="match status" value="1"/>
</dbReference>
<protein>
    <submittedName>
        <fullName evidence="9">Glutamine synthetase</fullName>
    </submittedName>
</protein>
<evidence type="ECO:0000256" key="2">
    <source>
        <dbReference type="ARBA" id="ARBA00022598"/>
    </source>
</evidence>
<evidence type="ECO:0000259" key="7">
    <source>
        <dbReference type="PROSITE" id="PS51986"/>
    </source>
</evidence>
<evidence type="ECO:0000256" key="4">
    <source>
        <dbReference type="ARBA" id="ARBA00022840"/>
    </source>
</evidence>
<dbReference type="InterPro" id="IPR008147">
    <property type="entry name" value="Gln_synt_N"/>
</dbReference>
<dbReference type="PANTHER" id="PTHR43785:SF12">
    <property type="entry name" value="TYPE-1 GLUTAMINE SYNTHETASE 2"/>
    <property type="match status" value="1"/>
</dbReference>
<evidence type="ECO:0000256" key="5">
    <source>
        <dbReference type="PROSITE-ProRule" id="PRU01330"/>
    </source>
</evidence>
<gene>
    <name evidence="9" type="ORF">CUU66_13240</name>
</gene>
<dbReference type="AlphaFoldDB" id="A0A2N5M4U2"/>
<proteinExistence type="inferred from homology"/>
<dbReference type="PANTHER" id="PTHR43785">
    <property type="entry name" value="GAMMA-GLUTAMYLPUTRESCINE SYNTHETASE"/>
    <property type="match status" value="1"/>
</dbReference>
<dbReference type="SUPFAM" id="SSF54368">
    <property type="entry name" value="Glutamine synthetase, N-terminal domain"/>
    <property type="match status" value="1"/>
</dbReference>
<feature type="domain" description="GS catalytic" evidence="8">
    <location>
        <begin position="113"/>
        <end position="448"/>
    </location>
</feature>
<dbReference type="OrthoDB" id="9807095at2"/>
<keyword evidence="2" id="KW-0436">Ligase</keyword>
<organism evidence="9 10">
    <name type="scientific">Peribacillus deserti</name>
    <dbReference type="NCBI Taxonomy" id="673318"/>
    <lineage>
        <taxon>Bacteria</taxon>
        <taxon>Bacillati</taxon>
        <taxon>Bacillota</taxon>
        <taxon>Bacilli</taxon>
        <taxon>Bacillales</taxon>
        <taxon>Bacillaceae</taxon>
        <taxon>Peribacillus</taxon>
    </lineage>
</organism>
<dbReference type="InterPro" id="IPR014746">
    <property type="entry name" value="Gln_synth/guanido_kin_cat_dom"/>
</dbReference>
<feature type="domain" description="GS beta-grasp" evidence="7">
    <location>
        <begin position="14"/>
        <end position="106"/>
    </location>
</feature>
<evidence type="ECO:0000256" key="1">
    <source>
        <dbReference type="ARBA" id="ARBA00009897"/>
    </source>
</evidence>
<dbReference type="GO" id="GO:0006542">
    <property type="term" value="P:glutamine biosynthetic process"/>
    <property type="evidence" value="ECO:0007669"/>
    <property type="project" value="InterPro"/>
</dbReference>
<evidence type="ECO:0000259" key="8">
    <source>
        <dbReference type="PROSITE" id="PS51987"/>
    </source>
</evidence>
<sequence>MLTKESVLDIVNNEKIEFIRVEFLDYAGVTRGRTIRPAQLKDVMEKGVNFSTAIMSFDVFDEYIPNPAFGPNDGDFFAVPDPGTFAILPYRKNTARMLCDLVDINGDPWHGCPRSALKRLLDEVESLLGGKMNMAFEQEAYLLKEVDGELVPADNSHCFSTEGADIQEDFIQAFVYSLEAMGVQTEQISSEYGPGQLEINLKYTNALKAADDQVTFMHLYKQIARDKGMVGTLMPKPFQHLSGSGLHVHISLYDEGGENLFEDTTDQRGLDMSEKAYHFIGGLLKHGSSMIAIGAPSINSYKRMQPGSWAPAHICYGSGNRSVLVRIPEKRRTRRFEYRGADGTANPYLLAACLVAAGLRGIQNTIDPGEPVDFDVSQASEFQLKERGINWVPKSLTEAIDSLAQDSVLAETIGRTIWEEFIKIKRTEWDKYSRYVSDWERKIFSTRF</sequence>
<reference evidence="9 10" key="1">
    <citation type="submission" date="2017-11" db="EMBL/GenBank/DDBJ databases">
        <title>Comparitive Functional Genomics of Dry Heat Resistant strains isolated from the Viking Spacecraft.</title>
        <authorList>
            <person name="Seuylemezian A."/>
            <person name="Cooper K."/>
            <person name="Vaishampayan P."/>
        </authorList>
    </citation>
    <scope>NUCLEOTIDE SEQUENCE [LARGE SCALE GENOMIC DNA]</scope>
    <source>
        <strain evidence="9 10">V1-29</strain>
    </source>
</reference>
<keyword evidence="10" id="KW-1185">Reference proteome</keyword>
<dbReference type="Pfam" id="PF16952">
    <property type="entry name" value="Gln-synt_N_2"/>
    <property type="match status" value="1"/>
</dbReference>
<evidence type="ECO:0000256" key="3">
    <source>
        <dbReference type="ARBA" id="ARBA00022741"/>
    </source>
</evidence>
<dbReference type="PROSITE" id="PS51986">
    <property type="entry name" value="GS_BETA_GRASP"/>
    <property type="match status" value="1"/>
</dbReference>
<evidence type="ECO:0000313" key="10">
    <source>
        <dbReference type="Proteomes" id="UP000234748"/>
    </source>
</evidence>
<dbReference type="SMART" id="SM01230">
    <property type="entry name" value="Gln-synt_C"/>
    <property type="match status" value="1"/>
</dbReference>
<dbReference type="Gene3D" id="3.30.590.10">
    <property type="entry name" value="Glutamine synthetase/guanido kinase, catalytic domain"/>
    <property type="match status" value="1"/>
</dbReference>
<dbReference type="GO" id="GO:0005524">
    <property type="term" value="F:ATP binding"/>
    <property type="evidence" value="ECO:0007669"/>
    <property type="project" value="UniProtKB-KW"/>
</dbReference>
<keyword evidence="4" id="KW-0067">ATP-binding</keyword>
<name>A0A2N5M4U2_9BACI</name>
<dbReference type="PROSITE" id="PS51987">
    <property type="entry name" value="GS_CATALYTIC"/>
    <property type="match status" value="1"/>
</dbReference>
<comment type="caution">
    <text evidence="9">The sequence shown here is derived from an EMBL/GenBank/DDBJ whole genome shotgun (WGS) entry which is preliminary data.</text>
</comment>
<evidence type="ECO:0000313" key="9">
    <source>
        <dbReference type="EMBL" id="PLT29384.1"/>
    </source>
</evidence>
<evidence type="ECO:0000256" key="6">
    <source>
        <dbReference type="RuleBase" id="RU000384"/>
    </source>
</evidence>
<dbReference type="Proteomes" id="UP000234748">
    <property type="component" value="Unassembled WGS sequence"/>
</dbReference>
<dbReference type="EMBL" id="PGUY01000041">
    <property type="protein sequence ID" value="PLT29384.1"/>
    <property type="molecule type" value="Genomic_DNA"/>
</dbReference>
<dbReference type="RefSeq" id="WP_101642929.1">
    <property type="nucleotide sequence ID" value="NZ_PGUY01000041.1"/>
</dbReference>